<proteinExistence type="predicted"/>
<dbReference type="EMBL" id="FN869859">
    <property type="protein sequence ID" value="CCC82138.1"/>
    <property type="molecule type" value="Genomic_DNA"/>
</dbReference>
<evidence type="ECO:0000256" key="3">
    <source>
        <dbReference type="ARBA" id="ARBA00022989"/>
    </source>
</evidence>
<dbReference type="RefSeq" id="WP_014127392.1">
    <property type="nucleotide sequence ID" value="NC_016070.1"/>
</dbReference>
<gene>
    <name evidence="7" type="ordered locus">TTX_1509</name>
</gene>
<feature type="transmembrane region" description="Helical" evidence="5">
    <location>
        <begin position="138"/>
        <end position="156"/>
    </location>
</feature>
<dbReference type="GO" id="GO:0031293">
    <property type="term" value="P:membrane protein intracellular domain proteolysis"/>
    <property type="evidence" value="ECO:0007669"/>
    <property type="project" value="TreeGrafter"/>
</dbReference>
<dbReference type="CDD" id="cd05709">
    <property type="entry name" value="S2P-M50"/>
    <property type="match status" value="1"/>
</dbReference>
<dbReference type="PATRIC" id="fig|768679.9.peg.1530"/>
<dbReference type="Gene3D" id="2.30.42.10">
    <property type="match status" value="1"/>
</dbReference>
<protein>
    <submittedName>
        <fullName evidence="7">Membrane-associated Zn-dependent protease of family M50 fused to PDZ domain</fullName>
    </submittedName>
</protein>
<dbReference type="GeneID" id="11262390"/>
<keyword evidence="2 5" id="KW-0812">Transmembrane</keyword>
<dbReference type="InterPro" id="IPR036034">
    <property type="entry name" value="PDZ_sf"/>
</dbReference>
<feature type="transmembrane region" description="Helical" evidence="5">
    <location>
        <begin position="432"/>
        <end position="456"/>
    </location>
</feature>
<dbReference type="InterPro" id="IPR008915">
    <property type="entry name" value="Peptidase_M50"/>
</dbReference>
<dbReference type="HOGENOM" id="CLU_666698_0_0_2"/>
<dbReference type="eggNOG" id="arCOG02834">
    <property type="taxonomic scope" value="Archaea"/>
</dbReference>
<keyword evidence="3 5" id="KW-1133">Transmembrane helix</keyword>
<dbReference type="PANTHER" id="PTHR13325:SF3">
    <property type="entry name" value="MEMBRANE-BOUND TRANSCRIPTION FACTOR SITE-2 PROTEASE"/>
    <property type="match status" value="1"/>
</dbReference>
<dbReference type="KEGG" id="ttn:TTX_1509"/>
<reference evidence="7 8" key="1">
    <citation type="journal article" date="2011" name="PLoS ONE">
        <title>The complete genome sequence of Thermoproteus tenax: a physiologically versatile member of the Crenarchaeota.</title>
        <authorList>
            <person name="Siebers B."/>
            <person name="Zaparty M."/>
            <person name="Raddatz G."/>
            <person name="Tjaden B."/>
            <person name="Albers S.V."/>
            <person name="Bell S.D."/>
            <person name="Blombach F."/>
            <person name="Kletzin A."/>
            <person name="Kyrpides N."/>
            <person name="Lanz C."/>
            <person name="Plagens A."/>
            <person name="Rampp M."/>
            <person name="Rosinus A."/>
            <person name="von Jan M."/>
            <person name="Makarova K.S."/>
            <person name="Klenk H.P."/>
            <person name="Schuster S.C."/>
            <person name="Hensel R."/>
        </authorList>
    </citation>
    <scope>NUCLEOTIDE SEQUENCE [LARGE SCALE GENOMIC DNA]</scope>
    <source>
        <strain evidence="8">ATCC 35583 / DSM 2078 / JCM 9277 / NBRC 100435 / Kra 1</strain>
    </source>
</reference>
<keyword evidence="4 5" id="KW-0472">Membrane</keyword>
<evidence type="ECO:0000256" key="2">
    <source>
        <dbReference type="ARBA" id="ARBA00022692"/>
    </source>
</evidence>
<name>G4RKP3_THETK</name>
<accession>G4RKP3</accession>
<feature type="transmembrane region" description="Helical" evidence="5">
    <location>
        <begin position="479"/>
        <end position="505"/>
    </location>
</feature>
<dbReference type="PRINTS" id="PR01000">
    <property type="entry name" value="SREBPS2PTASE"/>
</dbReference>
<keyword evidence="7" id="KW-0378">Hydrolase</keyword>
<dbReference type="OrthoDB" id="15212at2157"/>
<feature type="transmembrane region" description="Helical" evidence="5">
    <location>
        <begin position="197"/>
        <end position="224"/>
    </location>
</feature>
<evidence type="ECO:0000256" key="1">
    <source>
        <dbReference type="ARBA" id="ARBA00004127"/>
    </source>
</evidence>
<evidence type="ECO:0000256" key="4">
    <source>
        <dbReference type="ARBA" id="ARBA00023136"/>
    </source>
</evidence>
<dbReference type="PaxDb" id="768679-TTX_1509"/>
<dbReference type="GO" id="GO:0005737">
    <property type="term" value="C:cytoplasm"/>
    <property type="evidence" value="ECO:0007669"/>
    <property type="project" value="TreeGrafter"/>
</dbReference>
<dbReference type="PANTHER" id="PTHR13325">
    <property type="entry name" value="PROTEASE M50 MEMBRANE-BOUND TRANSCRIPTION FACTOR SITE 2 PROTEASE"/>
    <property type="match status" value="1"/>
</dbReference>
<keyword evidence="8" id="KW-1185">Reference proteome</keyword>
<feature type="domain" description="Peptidase M50" evidence="6">
    <location>
        <begin position="141"/>
        <end position="489"/>
    </location>
</feature>
<sequence>MGFLESLALYLIAWALLVLVAYLLRRDLVKGLVVIMWSSERAAQFITKISKRLSFVPLRIYVAVALLLFLLAAYSPYFPIPAGLGVAYMPGFAYLLVGSTYQAAAALAGGASVQEAALIGGQAGAVPLLPGITIPWDQLPYIALAVAVGVALHEFLHGYAAVRFGIKLKTAGVFSAFFVASGAFVEPDDKELKESSLVAKLAVFASGVAANVALALAALAIYLIGVNLGLGGAVLTNINAPTHQLGLEQGDIVKAVNGCGISTKIAVPAQLLSVLNKLVGNPYGAPLCDPNQTITLIIQRGSNELVQDVPAAALMRGAEILGLVYNGPLYRAGVRPGDVLTAIYGCGGVYRIYSSGQLLQTLQNIVERDLCKPGDEIIVTVVRNNTAINYTVILGVNPSNTSRPFFGIYTNGLGEIGFNTQLLNISLFSNTLFVKIIMWFFLINLGLAMINALPIYPLDGGLLVQSLLERALGERGARLAIYVISLAFAAFLIFDSALGFMGGIYKEVFNLLK</sequence>
<feature type="transmembrane region" description="Helical" evidence="5">
    <location>
        <begin position="58"/>
        <end position="80"/>
    </location>
</feature>
<dbReference type="InterPro" id="IPR001193">
    <property type="entry name" value="MBTPS2"/>
</dbReference>
<evidence type="ECO:0000313" key="8">
    <source>
        <dbReference type="Proteomes" id="UP000002654"/>
    </source>
</evidence>
<evidence type="ECO:0000256" key="5">
    <source>
        <dbReference type="SAM" id="Phobius"/>
    </source>
</evidence>
<dbReference type="STRING" id="768679.TTX_1509"/>
<dbReference type="Proteomes" id="UP000002654">
    <property type="component" value="Chromosome"/>
</dbReference>
<evidence type="ECO:0000313" key="7">
    <source>
        <dbReference type="EMBL" id="CCC82138.1"/>
    </source>
</evidence>
<feature type="transmembrane region" description="Helical" evidence="5">
    <location>
        <begin position="6"/>
        <end position="24"/>
    </location>
</feature>
<dbReference type="GO" id="GO:0016020">
    <property type="term" value="C:membrane"/>
    <property type="evidence" value="ECO:0007669"/>
    <property type="project" value="InterPro"/>
</dbReference>
<keyword evidence="7" id="KW-0645">Protease</keyword>
<dbReference type="GO" id="GO:0012505">
    <property type="term" value="C:endomembrane system"/>
    <property type="evidence" value="ECO:0007669"/>
    <property type="project" value="UniProtKB-SubCell"/>
</dbReference>
<evidence type="ECO:0000259" key="6">
    <source>
        <dbReference type="Pfam" id="PF02163"/>
    </source>
</evidence>
<comment type="subcellular location">
    <subcellularLocation>
        <location evidence="1">Endomembrane system</location>
        <topology evidence="1">Multi-pass membrane protein</topology>
    </subcellularLocation>
</comment>
<dbReference type="GO" id="GO:0004222">
    <property type="term" value="F:metalloendopeptidase activity"/>
    <property type="evidence" value="ECO:0007669"/>
    <property type="project" value="InterPro"/>
</dbReference>
<dbReference type="AlphaFoldDB" id="G4RKP3"/>
<dbReference type="eggNOG" id="arCOG04064">
    <property type="taxonomic scope" value="Archaea"/>
</dbReference>
<dbReference type="Pfam" id="PF02163">
    <property type="entry name" value="Peptidase_M50"/>
    <property type="match status" value="1"/>
</dbReference>
<dbReference type="SUPFAM" id="SSF50156">
    <property type="entry name" value="PDZ domain-like"/>
    <property type="match status" value="1"/>
</dbReference>
<organism evidence="7 8">
    <name type="scientific">Thermoproteus tenax (strain ATCC 35583 / DSM 2078 / JCM 9277 / NBRC 100435 / Kra 1)</name>
    <dbReference type="NCBI Taxonomy" id="768679"/>
    <lineage>
        <taxon>Archaea</taxon>
        <taxon>Thermoproteota</taxon>
        <taxon>Thermoprotei</taxon>
        <taxon>Thermoproteales</taxon>
        <taxon>Thermoproteaceae</taxon>
        <taxon>Thermoproteus</taxon>
    </lineage>
</organism>